<dbReference type="Gene3D" id="3.40.50.2300">
    <property type="match status" value="1"/>
</dbReference>
<protein>
    <submittedName>
        <fullName evidence="2">Low molecular weight phosphatase family protein</fullName>
    </submittedName>
</protein>
<keyword evidence="3" id="KW-1185">Reference proteome</keyword>
<gene>
    <name evidence="2" type="ORF">RYJ27_10945</name>
</gene>
<dbReference type="KEGG" id="mliy:RYJ27_10945"/>
<dbReference type="SUPFAM" id="SSF52788">
    <property type="entry name" value="Phosphotyrosine protein phosphatases I"/>
    <property type="match status" value="1"/>
</dbReference>
<dbReference type="PANTHER" id="PTHR11717:SF31">
    <property type="entry name" value="LOW MOLECULAR WEIGHT PROTEIN-TYROSINE-PHOSPHATASE ETP-RELATED"/>
    <property type="match status" value="1"/>
</dbReference>
<evidence type="ECO:0000313" key="3">
    <source>
        <dbReference type="Proteomes" id="UP001329313"/>
    </source>
</evidence>
<organism evidence="2 3">
    <name type="scientific">Microbacterium limosum</name>
    <dbReference type="NCBI Taxonomy" id="3079935"/>
    <lineage>
        <taxon>Bacteria</taxon>
        <taxon>Bacillati</taxon>
        <taxon>Actinomycetota</taxon>
        <taxon>Actinomycetes</taxon>
        <taxon>Micrococcales</taxon>
        <taxon>Microbacteriaceae</taxon>
        <taxon>Microbacterium</taxon>
    </lineage>
</organism>
<reference evidence="2 3" key="1">
    <citation type="submission" date="2023-10" db="EMBL/GenBank/DDBJ databases">
        <title>Y20.</title>
        <authorList>
            <person name="Zhang G."/>
            <person name="Ding Y."/>
        </authorList>
    </citation>
    <scope>NUCLEOTIDE SEQUENCE [LARGE SCALE GENOMIC DNA]</scope>
    <source>
        <strain evidence="2 3">Y20</strain>
    </source>
</reference>
<feature type="domain" description="Phosphotyrosine protein phosphatase I" evidence="1">
    <location>
        <begin position="2"/>
        <end position="133"/>
    </location>
</feature>
<dbReference type="Proteomes" id="UP001329313">
    <property type="component" value="Chromosome"/>
</dbReference>
<dbReference type="Pfam" id="PF01451">
    <property type="entry name" value="LMWPc"/>
    <property type="match status" value="1"/>
</dbReference>
<dbReference type="RefSeq" id="WP_330170337.1">
    <property type="nucleotide sequence ID" value="NZ_CP137080.1"/>
</dbReference>
<dbReference type="PANTHER" id="PTHR11717">
    <property type="entry name" value="LOW MOLECULAR WEIGHT PROTEIN TYROSINE PHOSPHATASE"/>
    <property type="match status" value="1"/>
</dbReference>
<evidence type="ECO:0000259" key="1">
    <source>
        <dbReference type="SMART" id="SM00226"/>
    </source>
</evidence>
<name>A0AAU0MG95_9MICO</name>
<dbReference type="InterPro" id="IPR023485">
    <property type="entry name" value="Ptyr_pPase"/>
</dbReference>
<dbReference type="EMBL" id="CP137080">
    <property type="protein sequence ID" value="WOQ69206.1"/>
    <property type="molecule type" value="Genomic_DNA"/>
</dbReference>
<dbReference type="InterPro" id="IPR036196">
    <property type="entry name" value="Ptyr_pPase_sf"/>
</dbReference>
<dbReference type="InterPro" id="IPR050438">
    <property type="entry name" value="LMW_PTPase"/>
</dbReference>
<dbReference type="AlphaFoldDB" id="A0AAU0MG95"/>
<accession>A0AAU0MG95</accession>
<dbReference type="SMART" id="SM00226">
    <property type="entry name" value="LMWPc"/>
    <property type="match status" value="1"/>
</dbReference>
<proteinExistence type="predicted"/>
<evidence type="ECO:0000313" key="2">
    <source>
        <dbReference type="EMBL" id="WOQ69206.1"/>
    </source>
</evidence>
<sequence>MIELLTVCTGNVARSPLAEVLLRARLRGLGIRVTSAGTRALIGHPMTLEAQVLAEAAGARAADAEAHRARLLTERELAAPALVLAMAREHRRAAVELAPLKLRSTFTVREFARLAATVPDDALVAALEGLHDPSDRLRAALSLVSAARSASAPPDDPEDDDVVDPYRRSHRTYDLAAAQLTPAIDEVARVLRIVAGRA</sequence>
<dbReference type="GO" id="GO:0004725">
    <property type="term" value="F:protein tyrosine phosphatase activity"/>
    <property type="evidence" value="ECO:0007669"/>
    <property type="project" value="TreeGrafter"/>
</dbReference>